<dbReference type="AlphaFoldDB" id="A0A1U9ZXU9"/>
<keyword evidence="2" id="KW-1185">Reference proteome</keyword>
<evidence type="ECO:0000313" key="1">
    <source>
        <dbReference type="EMBL" id="AQZ62791.1"/>
    </source>
</evidence>
<dbReference type="EMBL" id="CP017717">
    <property type="protein sequence ID" value="AQZ62791.1"/>
    <property type="molecule type" value="Genomic_DNA"/>
</dbReference>
<dbReference type="KEGG" id="noa:BKM31_16175"/>
<gene>
    <name evidence="1" type="ORF">BKM31_16175</name>
</gene>
<reference evidence="2" key="1">
    <citation type="journal article" date="2017" name="Med. Chem. Commun.">
        <title>Nonomuraea sp. ATCC 55076 harbours the largest actinomycete chromosome to date and the kistamicin biosynthetic gene cluster.</title>
        <authorList>
            <person name="Nazari B."/>
            <person name="Forneris C.C."/>
            <person name="Gibson M.I."/>
            <person name="Moon K."/>
            <person name="Schramma K.R."/>
            <person name="Seyedsayamdost M.R."/>
        </authorList>
    </citation>
    <scope>NUCLEOTIDE SEQUENCE [LARGE SCALE GENOMIC DNA]</scope>
    <source>
        <strain evidence="2">ATCC 55076</strain>
    </source>
</reference>
<evidence type="ECO:0000313" key="2">
    <source>
        <dbReference type="Proteomes" id="UP000190797"/>
    </source>
</evidence>
<dbReference type="STRING" id="1909395.BKM31_16175"/>
<organism evidence="1 2">
    <name type="scientific">[Actinomadura] parvosata subsp. kistnae</name>
    <dbReference type="NCBI Taxonomy" id="1909395"/>
    <lineage>
        <taxon>Bacteria</taxon>
        <taxon>Bacillati</taxon>
        <taxon>Actinomycetota</taxon>
        <taxon>Actinomycetes</taxon>
        <taxon>Streptosporangiales</taxon>
        <taxon>Streptosporangiaceae</taxon>
        <taxon>Nonomuraea</taxon>
    </lineage>
</organism>
<sequence>MPPQIAALPQDRGFPVPWVADWSGNTETIALDPQDGRILACDCVPGRGRAMLGVNCAVRQRQGMRERLCGTCGTPITGHLTMIGTPDMPYSLEPALHIDCALFSLLACPRLTRGSERVGVVVMDGYTLLEDRILGVNHDRSLIRTILPPALGFVSGGVLDFLVAVIPGTAQRFHATEWLDANRHAATTPSPASTEGHA</sequence>
<accession>A0A1U9ZXU9</accession>
<proteinExistence type="predicted"/>
<protein>
    <submittedName>
        <fullName evidence="1">Uncharacterized protein</fullName>
    </submittedName>
</protein>
<dbReference type="Proteomes" id="UP000190797">
    <property type="component" value="Chromosome"/>
</dbReference>
<name>A0A1U9ZXU9_9ACTN</name>